<proteinExistence type="predicted"/>
<evidence type="ECO:0000313" key="5">
    <source>
        <dbReference type="Proteomes" id="UP001230951"/>
    </source>
</evidence>
<evidence type="ECO:0000313" key="4">
    <source>
        <dbReference type="EMBL" id="MDQ0179217.1"/>
    </source>
</evidence>
<feature type="domain" description="DUF1508" evidence="2">
    <location>
        <begin position="15"/>
        <end position="50"/>
    </location>
</feature>
<dbReference type="AlphaFoldDB" id="A0AAW8DBX3"/>
<evidence type="ECO:0000313" key="6">
    <source>
        <dbReference type="Proteomes" id="UP001242995"/>
    </source>
</evidence>
<feature type="compositionally biased region" description="Basic and acidic residues" evidence="1">
    <location>
        <begin position="86"/>
        <end position="104"/>
    </location>
</feature>
<dbReference type="InterPro" id="IPR036913">
    <property type="entry name" value="YegP-like_sf"/>
</dbReference>
<dbReference type="SUPFAM" id="SSF160113">
    <property type="entry name" value="YegP-like"/>
    <property type="match status" value="1"/>
</dbReference>
<organism evidence="3 6">
    <name type="scientific">Arthrobacter bambusae</name>
    <dbReference type="NCBI Taxonomy" id="1338426"/>
    <lineage>
        <taxon>Bacteria</taxon>
        <taxon>Bacillati</taxon>
        <taxon>Actinomycetota</taxon>
        <taxon>Actinomycetes</taxon>
        <taxon>Micrococcales</taxon>
        <taxon>Micrococcaceae</taxon>
        <taxon>Arthrobacter</taxon>
    </lineage>
</organism>
<dbReference type="InterPro" id="IPR010879">
    <property type="entry name" value="DUF1508"/>
</dbReference>
<evidence type="ECO:0000313" key="3">
    <source>
        <dbReference type="EMBL" id="MDP9904129.1"/>
    </source>
</evidence>
<gene>
    <name evidence="3" type="ORF">J2S90_001075</name>
    <name evidence="4" type="ORF">J2S93_000624</name>
</gene>
<dbReference type="Gene3D" id="2.30.29.80">
    <property type="match status" value="1"/>
</dbReference>
<reference evidence="3 5" key="1">
    <citation type="submission" date="2023-07" db="EMBL/GenBank/DDBJ databases">
        <title>Sorghum-associated microbial communities from plants grown in Nebraska, USA.</title>
        <authorList>
            <person name="Schachtman D."/>
        </authorList>
    </citation>
    <scope>NUCLEOTIDE SEQUENCE</scope>
    <source>
        <strain evidence="3">DS1006</strain>
        <strain evidence="4 5">DS1016</strain>
    </source>
</reference>
<name>A0AAW8DBX3_9MICC</name>
<protein>
    <submittedName>
        <fullName evidence="3">Uncharacterized protein YegP (UPF0339 family)</fullName>
    </submittedName>
</protein>
<feature type="region of interest" description="Disordered" evidence="1">
    <location>
        <begin position="73"/>
        <end position="115"/>
    </location>
</feature>
<evidence type="ECO:0000259" key="2">
    <source>
        <dbReference type="Pfam" id="PF07411"/>
    </source>
</evidence>
<dbReference type="EMBL" id="JAUSTF010000001">
    <property type="protein sequence ID" value="MDQ0179217.1"/>
    <property type="molecule type" value="Genomic_DNA"/>
</dbReference>
<dbReference type="Proteomes" id="UP001230951">
    <property type="component" value="Unassembled WGS sequence"/>
</dbReference>
<accession>A0AAW8DBX3</accession>
<dbReference type="EMBL" id="JAUSRG010000002">
    <property type="protein sequence ID" value="MDP9904129.1"/>
    <property type="molecule type" value="Genomic_DNA"/>
</dbReference>
<keyword evidence="5" id="KW-1185">Reference proteome</keyword>
<dbReference type="RefSeq" id="WP_306959736.1">
    <property type="nucleotide sequence ID" value="NZ_JAUSRG010000002.1"/>
</dbReference>
<sequence>MAGIFEVFLDGDSFFRFRLKSPDGAVIAVSTPFEDKPAVVAGIAAARECAGMGLVTDLCPVASVREPAVTVRPSAVPHRAAPPACDEPRTASDGFRTRAKELRHAASAPRWTGAA</sequence>
<comment type="caution">
    <text evidence="3">The sequence shown here is derived from an EMBL/GenBank/DDBJ whole genome shotgun (WGS) entry which is preliminary data.</text>
</comment>
<evidence type="ECO:0000256" key="1">
    <source>
        <dbReference type="SAM" id="MobiDB-lite"/>
    </source>
</evidence>
<dbReference type="Proteomes" id="UP001242995">
    <property type="component" value="Unassembled WGS sequence"/>
</dbReference>
<dbReference type="Pfam" id="PF07411">
    <property type="entry name" value="DUF1508"/>
    <property type="match status" value="1"/>
</dbReference>